<evidence type="ECO:0000256" key="8">
    <source>
        <dbReference type="PROSITE-ProRule" id="PRU00782"/>
    </source>
</evidence>
<dbReference type="CDD" id="cd01377">
    <property type="entry name" value="MYSc_class_II"/>
    <property type="match status" value="1"/>
</dbReference>
<dbReference type="GeneID" id="34685498"/>
<dbReference type="PANTHER" id="PTHR13140:SF857">
    <property type="entry name" value="MYOSIN-11"/>
    <property type="match status" value="1"/>
</dbReference>
<dbReference type="GO" id="GO:0016020">
    <property type="term" value="C:membrane"/>
    <property type="evidence" value="ECO:0007669"/>
    <property type="project" value="TreeGrafter"/>
</dbReference>
<dbReference type="GO" id="GO:1903475">
    <property type="term" value="P:mitotic actomyosin contractile ring assembly"/>
    <property type="evidence" value="ECO:0007669"/>
    <property type="project" value="EnsemblFungi"/>
</dbReference>
<dbReference type="GO" id="GO:1902404">
    <property type="term" value="P:mitotic actomyosin contractile ring contraction"/>
    <property type="evidence" value="ECO:0007669"/>
    <property type="project" value="EnsemblFungi"/>
</dbReference>
<evidence type="ECO:0000256" key="5">
    <source>
        <dbReference type="ARBA" id="ARBA00023123"/>
    </source>
</evidence>
<dbReference type="GO" id="GO:0007015">
    <property type="term" value="P:actin filament organization"/>
    <property type="evidence" value="ECO:0007669"/>
    <property type="project" value="TreeGrafter"/>
</dbReference>
<keyword evidence="2 8" id="KW-0547">Nucleotide-binding</keyword>
<dbReference type="EMBL" id="LN736363">
    <property type="protein sequence ID" value="CEP62051.1"/>
    <property type="molecule type" value="Genomic_DNA"/>
</dbReference>
<accession>A0A0C7MWS1</accession>
<feature type="coiled-coil region" evidence="9">
    <location>
        <begin position="1581"/>
        <end position="1664"/>
    </location>
</feature>
<dbReference type="GO" id="GO:0051015">
    <property type="term" value="F:actin filament binding"/>
    <property type="evidence" value="ECO:0007669"/>
    <property type="project" value="TreeGrafter"/>
</dbReference>
<dbReference type="RefSeq" id="XP_022628281.1">
    <property type="nucleotide sequence ID" value="XM_022772859.1"/>
</dbReference>
<evidence type="ECO:0000259" key="11">
    <source>
        <dbReference type="PROSITE" id="PS51456"/>
    </source>
</evidence>
<feature type="coiled-coil region" evidence="9">
    <location>
        <begin position="1375"/>
        <end position="1402"/>
    </location>
</feature>
<dbReference type="InterPro" id="IPR001609">
    <property type="entry name" value="Myosin_head_motor_dom-like"/>
</dbReference>
<evidence type="ECO:0000256" key="4">
    <source>
        <dbReference type="ARBA" id="ARBA00023054"/>
    </source>
</evidence>
<dbReference type="HOGENOM" id="CLU_000192_5_3_1"/>
<dbReference type="GO" id="GO:0016460">
    <property type="term" value="C:myosin II complex"/>
    <property type="evidence" value="ECO:0007669"/>
    <property type="project" value="EnsemblFungi"/>
</dbReference>
<dbReference type="SUPFAM" id="SSF52540">
    <property type="entry name" value="P-loop containing nucleoside triphosphate hydrolases"/>
    <property type="match status" value="1"/>
</dbReference>
<reference evidence="12 13" key="1">
    <citation type="submission" date="2014-12" db="EMBL/GenBank/DDBJ databases">
        <authorList>
            <person name="Neuveglise Cecile"/>
        </authorList>
    </citation>
    <scope>NUCLEOTIDE SEQUENCE [LARGE SCALE GENOMIC DNA]</scope>
    <source>
        <strain evidence="12 13">CBS 12615</strain>
    </source>
</reference>
<feature type="coiled-coil region" evidence="9">
    <location>
        <begin position="913"/>
        <end position="961"/>
    </location>
</feature>
<dbReference type="FunFam" id="1.10.10.820:FF:000001">
    <property type="entry name" value="Myosin heavy chain"/>
    <property type="match status" value="1"/>
</dbReference>
<dbReference type="GO" id="GO:1904498">
    <property type="term" value="P:protein localization to mitotic actomyosin contractile ring"/>
    <property type="evidence" value="ECO:0007669"/>
    <property type="project" value="EnsemblFungi"/>
</dbReference>
<sequence>MQEVWVPDPDRVFVRAALVTEKTLRNKQNKDEQWAVVKVDGRESELPIEEVCDVNPSTFDRIDDMSELTHLNEPSVLHNLENRYADDIIYTYSGLFLVAINPYSNIRIYSQDYINLYHGSPKEDNKPHIFAIAEHAYQNLLTLKLDQSILVTGESGAGKTENTKKILQYLASITSEDKLSPNTSHESFERKILQSNPILESFGNAQTLRNNNSSRFGKFIKIEFDELGKINGAHVDWYLLEKSRVVEQGSQERNYHIFYQMLSGMSAQELRKFGIESSSIRDYRYLRGSNASIPGVDDTQDFHALLASFKVIGFTENEVNSALTCIAIVLLIGNIEFVSERAEQASFKNGVENLCQQLGVTEADFKTAVLSPKAKAGKDWVVQSKNSQQARFILNSLSRSLYEKLFSHVVQKINDNLDHGSMTENYIGLLDIAGFEIFKHNSFEQLCINYTNEKLQQFFNHHMFVLEQNEYIKENVQWSYVDYGKDLQSTIDLIERKSANPGVLPLLDEESILPKSTDDTFYSKLISFCDDKSSKFKRSKKNNSFILKHYAGEVEYNVEGWLSKNKDPLSANLLQLLSNSSNELIRHFYGSDESSASSFKTSSHRHRVQLGSLLDRLSSTEPHFVRCIIPNDKKKAHDFNRKLILDQLRCNGVLEGIRIAREGYPNRIFFKEFFQRYKILSDEYRYSNNSKKNCEIVLSALHLDPALFKVGNSKLFFKAGVLAGLETKKEDRIASMISKLTAKINGNIIRKQTSDQLRKLQAAQVLKVAFTSYDKLMKDPWFSLYVKIKPLLDSTQEISKTKKIAENVKQLEAELKRVNELNEKLGVEKSSLAKDLSSVKELLQVETKNLEEKETALELIKSKQKELNDLFKESEKVQLALANEKTVLQKTFEKSQGDLQSAQDGSTKAKTTLLTVQKEKEDLVKIINDLRSELSEARDTQSRLETEKNILSREKAEIEKSLSSKDSNIAELKIKLSNSDVELERTLQSLEKRFHSTSKRLESLVEENKNLRALVERSKKEYAEAQNNLKSKEKELRRVFERTEQNQTLIQSLNKERDQLSSEHSSLISGSKDIQAELAEYKKKYQVLEQTYKTLQDESKSCGGSGSSVPAQNERESKSIDSLTEQLAREKSLTKFLNEKLLDTALVRSSSGSFNDKRNANSIQGTEVSEAFDDLQIKLRDASYRLEKETSQKKDLISKLRFTETRLASASFEIQTMSSQLRALKTALANGNMKANVEEILSQVEPVELNHEKLILEVEYLRSHLHTEKQARLDAENAASALHSKLKQIQRSDSSSDIFRLKYEASEQRLKTLESKFMSQALRDKTNLSNGEIFTQRGAVAKYEEDLRFFKLENYKLQDLLNESEKQTTHFKKIIKQHQSEKSALKDELTQLRKEVDVSERRNHLLATSSNNHKVQYENCIGDLHATEEQLKEMIHCLKESEADIKTMTTIVERLKSQNKQKDRQLWEVETRNNELELEVEERNIDVTKLQSRIEILNKDLAHFKDRFKSAGDQSQLLNEIEKLKRDLSVSLRAETELKKENSSTNYTLETARIDYESKIEDLLRQTSHYEQVIGALVKERDAAISVREELEAALARLQGKLDDLNTSVTSLLEEKHQLESHRASLIAKSDEDKTRIDKSEDEKKALETRLHSLEEAFSRQQQQNDRNESLVGKLQSSFAEAKSQLVAEKDKNITLHEENTSLGKSNDQLKYTISALESKLADKTEQEAWLSRVQELEDLVAQESDAKFEEIKKTKALERTVEELKLINTKQADTIATANSNREEYNREIMEKVERLGVLEDYVAKQEVDGRRMERDRAYQEEQILYLKKELDLWKEKFDDVSKRRQSIDARSNEELFI</sequence>
<feature type="coiled-coil region" evidence="9">
    <location>
        <begin position="987"/>
        <end position="1046"/>
    </location>
</feature>
<keyword evidence="3 8" id="KW-0067">ATP-binding</keyword>
<proteinExistence type="inferred from homology"/>
<feature type="coiled-coil region" evidence="9">
    <location>
        <begin position="801"/>
        <end position="880"/>
    </location>
</feature>
<feature type="coiled-coil region" evidence="9">
    <location>
        <begin position="1438"/>
        <end position="1507"/>
    </location>
</feature>
<evidence type="ECO:0000256" key="2">
    <source>
        <dbReference type="ARBA" id="ARBA00022741"/>
    </source>
</evidence>
<dbReference type="PANTHER" id="PTHR13140">
    <property type="entry name" value="MYOSIN"/>
    <property type="match status" value="1"/>
</dbReference>
<dbReference type="SMART" id="SM00242">
    <property type="entry name" value="MYSc"/>
    <property type="match status" value="1"/>
</dbReference>
<organism evidence="12 13">
    <name type="scientific">Lachancea lanzarotensis</name>
    <dbReference type="NCBI Taxonomy" id="1245769"/>
    <lineage>
        <taxon>Eukaryota</taxon>
        <taxon>Fungi</taxon>
        <taxon>Dikarya</taxon>
        <taxon>Ascomycota</taxon>
        <taxon>Saccharomycotina</taxon>
        <taxon>Saccharomycetes</taxon>
        <taxon>Saccharomycetales</taxon>
        <taxon>Saccharomycetaceae</taxon>
        <taxon>Lachancea</taxon>
    </lineage>
</organism>
<evidence type="ECO:0000313" key="12">
    <source>
        <dbReference type="EMBL" id="CEP62051.1"/>
    </source>
</evidence>
<dbReference type="Pfam" id="PF00063">
    <property type="entry name" value="Myosin_head"/>
    <property type="match status" value="1"/>
</dbReference>
<dbReference type="Gene3D" id="1.20.5.4820">
    <property type="match status" value="1"/>
</dbReference>
<evidence type="ECO:0000256" key="1">
    <source>
        <dbReference type="ARBA" id="ARBA00008314"/>
    </source>
</evidence>
<dbReference type="InterPro" id="IPR027417">
    <property type="entry name" value="P-loop_NTPase"/>
</dbReference>
<dbReference type="Gene3D" id="1.20.120.720">
    <property type="entry name" value="Myosin VI head, motor domain, U50 subdomain"/>
    <property type="match status" value="1"/>
</dbReference>
<name>A0A0C7MWS1_9SACH</name>
<dbReference type="InterPro" id="IPR036961">
    <property type="entry name" value="Kinesin_motor_dom_sf"/>
</dbReference>
<keyword evidence="13" id="KW-1185">Reference proteome</keyword>
<dbReference type="GO" id="GO:0000131">
    <property type="term" value="C:incipient cellular bud site"/>
    <property type="evidence" value="ECO:0007669"/>
    <property type="project" value="EnsemblFungi"/>
</dbReference>
<evidence type="ECO:0000256" key="7">
    <source>
        <dbReference type="ARBA" id="ARBA00023203"/>
    </source>
</evidence>
<dbReference type="Proteomes" id="UP000054304">
    <property type="component" value="Unassembled WGS sequence"/>
</dbReference>
<keyword evidence="5 8" id="KW-0518">Myosin</keyword>
<gene>
    <name evidence="12" type="ORF">LALA0_S04e06634g</name>
</gene>
<dbReference type="Gene3D" id="1.10.10.820">
    <property type="match status" value="1"/>
</dbReference>
<dbReference type="PRINTS" id="PR00193">
    <property type="entry name" value="MYOSINHEAVY"/>
</dbReference>
<feature type="region of interest" description="Actin-binding" evidence="8">
    <location>
        <begin position="610"/>
        <end position="632"/>
    </location>
</feature>
<keyword evidence="4 9" id="KW-0175">Coiled coil</keyword>
<feature type="region of interest" description="Disordered" evidence="10">
    <location>
        <begin position="1096"/>
        <end position="1120"/>
    </location>
</feature>
<dbReference type="GO" id="GO:0005524">
    <property type="term" value="F:ATP binding"/>
    <property type="evidence" value="ECO:0007669"/>
    <property type="project" value="UniProtKB-UniRule"/>
</dbReference>
<dbReference type="STRING" id="1245769.A0A0C7MWS1"/>
<evidence type="ECO:0000256" key="9">
    <source>
        <dbReference type="SAM" id="Coils"/>
    </source>
</evidence>
<dbReference type="PROSITE" id="PS51456">
    <property type="entry name" value="MYOSIN_MOTOR"/>
    <property type="match status" value="1"/>
</dbReference>
<evidence type="ECO:0000313" key="13">
    <source>
        <dbReference type="Proteomes" id="UP000054304"/>
    </source>
</evidence>
<dbReference type="FunFam" id="1.20.58.530:FF:000025">
    <property type="entry name" value="Myosin-2 heavy chain"/>
    <property type="match status" value="1"/>
</dbReference>
<dbReference type="GO" id="GO:0000920">
    <property type="term" value="P:septum digestion after cytokinesis"/>
    <property type="evidence" value="ECO:0007669"/>
    <property type="project" value="EnsemblFungi"/>
</dbReference>
<dbReference type="GO" id="GO:0000142">
    <property type="term" value="C:cellular bud neck contractile ring"/>
    <property type="evidence" value="ECO:0007669"/>
    <property type="project" value="EnsemblFungi"/>
</dbReference>
<keyword evidence="7 8" id="KW-0009">Actin-binding</keyword>
<dbReference type="SUPFAM" id="SSF57997">
    <property type="entry name" value="Tropomyosin"/>
    <property type="match status" value="1"/>
</dbReference>
<feature type="domain" description="Myosin motor" evidence="11">
    <location>
        <begin position="60"/>
        <end position="730"/>
    </location>
</feature>
<dbReference type="GO" id="GO:0031671">
    <property type="term" value="P:primary cell septum biogenesis"/>
    <property type="evidence" value="ECO:0007669"/>
    <property type="project" value="EnsemblFungi"/>
</dbReference>
<feature type="binding site" evidence="8">
    <location>
        <begin position="153"/>
        <end position="160"/>
    </location>
    <ligand>
        <name>ATP</name>
        <dbReference type="ChEBI" id="CHEBI:30616"/>
    </ligand>
</feature>
<dbReference type="Gene3D" id="3.40.850.10">
    <property type="entry name" value="Kinesin motor domain"/>
    <property type="match status" value="1"/>
</dbReference>
<dbReference type="Gene3D" id="1.20.58.530">
    <property type="match status" value="1"/>
</dbReference>
<comment type="similarity">
    <text evidence="1 8">Belongs to the TRAFAC class myosin-kinesin ATPase superfamily. Myosin family.</text>
</comment>
<dbReference type="OrthoDB" id="6108017at2759"/>
<dbReference type="GO" id="GO:0000146">
    <property type="term" value="F:microfilament motor activity"/>
    <property type="evidence" value="ECO:0007669"/>
    <property type="project" value="TreeGrafter"/>
</dbReference>
<keyword evidence="6 8" id="KW-0505">Motor protein</keyword>
<dbReference type="GO" id="GO:0032033">
    <property type="term" value="F:myosin II light chain binding"/>
    <property type="evidence" value="ECO:0007669"/>
    <property type="project" value="EnsemblFungi"/>
</dbReference>
<evidence type="ECO:0000256" key="3">
    <source>
        <dbReference type="ARBA" id="ARBA00022840"/>
    </source>
</evidence>
<evidence type="ECO:0000256" key="6">
    <source>
        <dbReference type="ARBA" id="ARBA00023175"/>
    </source>
</evidence>
<evidence type="ECO:0000256" key="10">
    <source>
        <dbReference type="SAM" id="MobiDB-lite"/>
    </source>
</evidence>
<protein>
    <submittedName>
        <fullName evidence="12">LALA0S04e06634g1_1</fullName>
    </submittedName>
</protein>